<dbReference type="STRING" id="879819.A0A0J0XYX8"/>
<dbReference type="SUPFAM" id="SSF51445">
    <property type="entry name" value="(Trans)glycosidases"/>
    <property type="match status" value="1"/>
</dbReference>
<reference evidence="3 4" key="1">
    <citation type="submission" date="2015-03" db="EMBL/GenBank/DDBJ databases">
        <title>Genomics and transcriptomics of the oil-accumulating basidiomycete yeast T. oleaginosus allow insights into substrate utilization and the diverse evolutionary trajectories of mating systems in fungi.</title>
        <authorList>
            <consortium name="DOE Joint Genome Institute"/>
            <person name="Kourist R."/>
            <person name="Kracht O."/>
            <person name="Bracharz F."/>
            <person name="Lipzen A."/>
            <person name="Nolan M."/>
            <person name="Ohm R."/>
            <person name="Grigoriev I."/>
            <person name="Sun S."/>
            <person name="Heitman J."/>
            <person name="Bruck T."/>
            <person name="Nowrousian M."/>
        </authorList>
    </citation>
    <scope>NUCLEOTIDE SEQUENCE [LARGE SCALE GENOMIC DNA]</scope>
    <source>
        <strain evidence="3 4">IBC0246</strain>
    </source>
</reference>
<dbReference type="Pfam" id="PF13204">
    <property type="entry name" value="Apiosidase"/>
    <property type="match status" value="1"/>
</dbReference>
<dbReference type="AlphaFoldDB" id="A0A0J0XYX8"/>
<accession>A0A0J0XYX8</accession>
<organism evidence="3 4">
    <name type="scientific">Cutaneotrichosporon oleaginosum</name>
    <dbReference type="NCBI Taxonomy" id="879819"/>
    <lineage>
        <taxon>Eukaryota</taxon>
        <taxon>Fungi</taxon>
        <taxon>Dikarya</taxon>
        <taxon>Basidiomycota</taxon>
        <taxon>Agaricomycotina</taxon>
        <taxon>Tremellomycetes</taxon>
        <taxon>Trichosporonales</taxon>
        <taxon>Trichosporonaceae</taxon>
        <taxon>Cutaneotrichosporon</taxon>
    </lineage>
</organism>
<dbReference type="Proteomes" id="UP000053611">
    <property type="component" value="Unassembled WGS sequence"/>
</dbReference>
<dbReference type="PANTHER" id="PTHR37836">
    <property type="entry name" value="LMO1036 PROTEIN"/>
    <property type="match status" value="1"/>
</dbReference>
<name>A0A0J0XYX8_9TREE</name>
<dbReference type="OrthoDB" id="2581507at2759"/>
<evidence type="ECO:0000259" key="2">
    <source>
        <dbReference type="Pfam" id="PF13204"/>
    </source>
</evidence>
<feature type="domain" description="Apiosidase-like catalytic" evidence="2">
    <location>
        <begin position="19"/>
        <end position="409"/>
    </location>
</feature>
<dbReference type="PANTHER" id="PTHR37836:SF2">
    <property type="entry name" value="DUF4038 DOMAIN-CONTAINING PROTEIN"/>
    <property type="match status" value="1"/>
</dbReference>
<sequence>MPVDTEALSRLAVTVGPSGRTLERNGEPFVLHMDTAWELFHRLTLPEAEEYLDTRKAQGFNAVLAVALTELDARGVNECFGPDGALLSSTEGGGSIFHPNRYGMRPLLNDDPALPNAAYFSHVDAVINAAAQRDIIVFLVPTWGRWVNEAWSGPPVLFNAEKARSYGAYIGKRYPHLPKVLGGDSNPIWTDVTAFRERTAEAKARSGAANFDGLPITDSTAVVDSMAEGILSAEPEAFLTYHPTALALPGSPVPTASAFFGDRKWLALDACQSGHTDVEEPAFNPPLHFWDARASHVPLAQMWAAGKRPIIDLEGHYEDMRIGINPSERPLWNEHDVRAGAWQAVCAGACGIVYGHNNVWQMHSPEREKLDGRFKSACYPVPDLSWQDALKAPGTRGTRVIAEYLASLPREVHDTKAPAQDRLVSAAAPAEVVQRDGRVDVIAAGSQWLIAHSGHGYPFELDLSGFRGQARWLDPRSGEWSDAIAVEGGKQSFTPPSSGNVENDWVLEVKRA</sequence>
<dbReference type="InterPro" id="IPR017853">
    <property type="entry name" value="GH"/>
</dbReference>
<protein>
    <recommendedName>
        <fullName evidence="5">DUF4038 domain-containing protein</fullName>
    </recommendedName>
</protein>
<dbReference type="GeneID" id="28986893"/>
<evidence type="ECO:0000313" key="3">
    <source>
        <dbReference type="EMBL" id="KLT46263.1"/>
    </source>
</evidence>
<dbReference type="InterPro" id="IPR025277">
    <property type="entry name" value="Apiosidase-like_cat_dom"/>
</dbReference>
<feature type="domain" description="Putative collagen-binding" evidence="1">
    <location>
        <begin position="444"/>
        <end position="507"/>
    </location>
</feature>
<keyword evidence="4" id="KW-1185">Reference proteome</keyword>
<dbReference type="EMBL" id="KQ087178">
    <property type="protein sequence ID" value="KLT46263.1"/>
    <property type="molecule type" value="Genomic_DNA"/>
</dbReference>
<proteinExistence type="predicted"/>
<evidence type="ECO:0000259" key="1">
    <source>
        <dbReference type="Pfam" id="PF12904"/>
    </source>
</evidence>
<dbReference type="Gene3D" id="3.20.20.80">
    <property type="entry name" value="Glycosidases"/>
    <property type="match status" value="1"/>
</dbReference>
<evidence type="ECO:0000313" key="4">
    <source>
        <dbReference type="Proteomes" id="UP000053611"/>
    </source>
</evidence>
<dbReference type="RefSeq" id="XP_018282754.1">
    <property type="nucleotide sequence ID" value="XM_018426290.1"/>
</dbReference>
<evidence type="ECO:0008006" key="5">
    <source>
        <dbReference type="Google" id="ProtNLM"/>
    </source>
</evidence>
<dbReference type="InterPro" id="IPR024749">
    <property type="entry name" value="Collagen-bd_put"/>
</dbReference>
<dbReference type="Pfam" id="PF12904">
    <property type="entry name" value="Collagen_bind_2"/>
    <property type="match status" value="1"/>
</dbReference>
<gene>
    <name evidence="3" type="ORF">CC85DRAFT_325052</name>
</gene>